<protein>
    <recommendedName>
        <fullName evidence="2">Concentrative nucleoside transporter N-terminal domain-containing protein</fullName>
    </recommendedName>
</protein>
<name>A0A3R6VHK8_9LACO</name>
<evidence type="ECO:0000256" key="1">
    <source>
        <dbReference type="SAM" id="Phobius"/>
    </source>
</evidence>
<evidence type="ECO:0000313" key="3">
    <source>
        <dbReference type="EMBL" id="RHW48382.1"/>
    </source>
</evidence>
<keyword evidence="1" id="KW-0472">Membrane</keyword>
<evidence type="ECO:0000313" key="4">
    <source>
        <dbReference type="Proteomes" id="UP000284822"/>
    </source>
</evidence>
<dbReference type="Proteomes" id="UP000284822">
    <property type="component" value="Unassembled WGS sequence"/>
</dbReference>
<accession>A0A3R6VHK8</accession>
<comment type="caution">
    <text evidence="3">The sequence shown here is derived from an EMBL/GenBank/DDBJ whole genome shotgun (WGS) entry which is preliminary data.</text>
</comment>
<dbReference type="AlphaFoldDB" id="A0A3R6VHK8"/>
<dbReference type="EMBL" id="QOCS01000005">
    <property type="protein sequence ID" value="RHW48382.1"/>
    <property type="molecule type" value="Genomic_DNA"/>
</dbReference>
<sequence length="93" mass="10677">MGIVGIVVVVALLYFFSFDRQNIDYKSILYLFGTEIIILFFMLRTAVGDWLLKGLSGSLNIITVSSKKGVNFVFEDLKNPQATSQFFWTFYCR</sequence>
<feature type="transmembrane region" description="Helical" evidence="1">
    <location>
        <begin position="27"/>
        <end position="47"/>
    </location>
</feature>
<evidence type="ECO:0000259" key="2">
    <source>
        <dbReference type="Pfam" id="PF01773"/>
    </source>
</evidence>
<organism evidence="3 4">
    <name type="scientific">Bombilactobacillus bombi</name>
    <dbReference type="NCBI Taxonomy" id="1303590"/>
    <lineage>
        <taxon>Bacteria</taxon>
        <taxon>Bacillati</taxon>
        <taxon>Bacillota</taxon>
        <taxon>Bacilli</taxon>
        <taxon>Lactobacillales</taxon>
        <taxon>Lactobacillaceae</taxon>
        <taxon>Bombilactobacillus</taxon>
    </lineage>
</organism>
<dbReference type="InterPro" id="IPR002668">
    <property type="entry name" value="CNT_N_dom"/>
</dbReference>
<keyword evidence="1" id="KW-1133">Transmembrane helix</keyword>
<keyword evidence="1" id="KW-0812">Transmembrane</keyword>
<dbReference type="RefSeq" id="WP_118910144.1">
    <property type="nucleotide sequence ID" value="NZ_QOCS01000005.1"/>
</dbReference>
<gene>
    <name evidence="3" type="ORF">DS832_02145</name>
</gene>
<proteinExistence type="predicted"/>
<feature type="domain" description="Concentrative nucleoside transporter N-terminal" evidence="2">
    <location>
        <begin position="4"/>
        <end position="77"/>
    </location>
</feature>
<reference evidence="3 4" key="1">
    <citation type="submission" date="2018-07" db="EMBL/GenBank/DDBJ databases">
        <title>Genome sequences of six Lactobacillus spp. isolated from bumble bee guts.</title>
        <authorList>
            <person name="Motta E.V.S."/>
            <person name="Moran N.A."/>
        </authorList>
    </citation>
    <scope>NUCLEOTIDE SEQUENCE [LARGE SCALE GENOMIC DNA]</scope>
    <source>
        <strain evidence="3 4">LV-8.1</strain>
    </source>
</reference>
<dbReference type="Pfam" id="PF01773">
    <property type="entry name" value="Nucleos_tra2_N"/>
    <property type="match status" value="1"/>
</dbReference>